<feature type="region of interest" description="Disordered" evidence="1">
    <location>
        <begin position="297"/>
        <end position="325"/>
    </location>
</feature>
<accession>X6LZI8</accession>
<reference evidence="3 4" key="1">
    <citation type="journal article" date="2013" name="Curr. Biol.">
        <title>The Genome of the Foraminiferan Reticulomyxa filosa.</title>
        <authorList>
            <person name="Glockner G."/>
            <person name="Hulsmann N."/>
            <person name="Schleicher M."/>
            <person name="Noegel A.A."/>
            <person name="Eichinger L."/>
            <person name="Gallinger C."/>
            <person name="Pawlowski J."/>
            <person name="Sierra R."/>
            <person name="Euteneuer U."/>
            <person name="Pillet L."/>
            <person name="Moustafa A."/>
            <person name="Platzer M."/>
            <person name="Groth M."/>
            <person name="Szafranski K."/>
            <person name="Schliwa M."/>
        </authorList>
    </citation>
    <scope>NUCLEOTIDE SEQUENCE [LARGE SCALE GENOMIC DNA]</scope>
</reference>
<sequence>MTTKLRNCNRCIKNTSRFFTFLTKTSLVFLKAGVAFVFVLQHLFSSVASNNQNKYKMSTDVREIEERIPLTANRSSLQLGDSELQDAARHQAVVEETKKQFMRLLIVCILQLLLFGSRQIVWILYARQFTSNEDEIGVVQFAGYFLAPFVILFMSGYLAPKIGYDYAIFVMSLLLLVGILLECLAESFWMLALGSLLAQQRIGLITQTYNAWILPLVESKAIKRMFLKKKFNKQIKNVAGLLSYAFSYRINFYINFGLSVMLSSYVAVVILGSQKKLEEQQLALVEIYNRYPLDGEKPKRVSLSQGSKTSGAANSLSNAKDKNKSKSMNQVGFLVSSEYRFPSALVHMQKMKQENSTTSVAINTDSAEVEKGGNVTPTSQQTASAEALKRRWTVLILLLAELPVYLLEKLWLLFGELMCIYMQSLYLCDLLD</sequence>
<dbReference type="EMBL" id="ASPP01026591">
    <property type="protein sequence ID" value="ETO07024.1"/>
    <property type="molecule type" value="Genomic_DNA"/>
</dbReference>
<dbReference type="Proteomes" id="UP000023152">
    <property type="component" value="Unassembled WGS sequence"/>
</dbReference>
<keyword evidence="2" id="KW-0812">Transmembrane</keyword>
<evidence type="ECO:0000256" key="2">
    <source>
        <dbReference type="SAM" id="Phobius"/>
    </source>
</evidence>
<comment type="caution">
    <text evidence="3">The sequence shown here is derived from an EMBL/GenBank/DDBJ whole genome shotgun (WGS) entry which is preliminary data.</text>
</comment>
<dbReference type="SUPFAM" id="SSF103473">
    <property type="entry name" value="MFS general substrate transporter"/>
    <property type="match status" value="1"/>
</dbReference>
<proteinExistence type="predicted"/>
<protein>
    <submittedName>
        <fullName evidence="3">Uncharacterized protein</fullName>
    </submittedName>
</protein>
<dbReference type="InterPro" id="IPR036259">
    <property type="entry name" value="MFS_trans_sf"/>
</dbReference>
<feature type="transmembrane region" description="Helical" evidence="2">
    <location>
        <begin position="137"/>
        <end position="159"/>
    </location>
</feature>
<feature type="transmembrane region" description="Helical" evidence="2">
    <location>
        <begin position="252"/>
        <end position="272"/>
    </location>
</feature>
<keyword evidence="4" id="KW-1185">Reference proteome</keyword>
<evidence type="ECO:0000313" key="3">
    <source>
        <dbReference type="EMBL" id="ETO07024.1"/>
    </source>
</evidence>
<feature type="compositionally biased region" description="Polar residues" evidence="1">
    <location>
        <begin position="302"/>
        <end position="318"/>
    </location>
</feature>
<dbReference type="AlphaFoldDB" id="X6LZI8"/>
<feature type="transmembrane region" description="Helical" evidence="2">
    <location>
        <begin position="166"/>
        <end position="191"/>
    </location>
</feature>
<feature type="transmembrane region" description="Helical" evidence="2">
    <location>
        <begin position="104"/>
        <end position="125"/>
    </location>
</feature>
<dbReference type="Gene3D" id="1.20.1250.20">
    <property type="entry name" value="MFS general substrate transporter like domains"/>
    <property type="match status" value="1"/>
</dbReference>
<name>X6LZI8_RETFI</name>
<evidence type="ECO:0000256" key="1">
    <source>
        <dbReference type="SAM" id="MobiDB-lite"/>
    </source>
</evidence>
<keyword evidence="2" id="KW-1133">Transmembrane helix</keyword>
<evidence type="ECO:0000313" key="4">
    <source>
        <dbReference type="Proteomes" id="UP000023152"/>
    </source>
</evidence>
<gene>
    <name evidence="3" type="ORF">RFI_30365</name>
</gene>
<keyword evidence="2" id="KW-0472">Membrane</keyword>
<organism evidence="3 4">
    <name type="scientific">Reticulomyxa filosa</name>
    <dbReference type="NCBI Taxonomy" id="46433"/>
    <lineage>
        <taxon>Eukaryota</taxon>
        <taxon>Sar</taxon>
        <taxon>Rhizaria</taxon>
        <taxon>Retaria</taxon>
        <taxon>Foraminifera</taxon>
        <taxon>Monothalamids</taxon>
        <taxon>Reticulomyxidae</taxon>
        <taxon>Reticulomyxa</taxon>
    </lineage>
</organism>
<feature type="transmembrane region" description="Helical" evidence="2">
    <location>
        <begin position="394"/>
        <end position="414"/>
    </location>
</feature>